<dbReference type="OrthoDB" id="1844152at2759"/>
<dbReference type="EMBL" id="ML178819">
    <property type="protein sequence ID" value="TFL03849.1"/>
    <property type="molecule type" value="Genomic_DNA"/>
</dbReference>
<evidence type="ECO:0000256" key="6">
    <source>
        <dbReference type="ARBA" id="ARBA00022723"/>
    </source>
</evidence>
<dbReference type="STRING" id="1884261.A0A5C3QU56"/>
<keyword evidence="13" id="KW-1185">Reference proteome</keyword>
<name>A0A5C3QU56_9AGAR</name>
<comment type="cofactor">
    <cofactor evidence="1">
        <name>heme</name>
        <dbReference type="ChEBI" id="CHEBI:30413"/>
    </cofactor>
</comment>
<evidence type="ECO:0000256" key="8">
    <source>
        <dbReference type="ARBA" id="ARBA00023002"/>
    </source>
</evidence>
<gene>
    <name evidence="12" type="ORF">BDV98DRAFT_590733</name>
</gene>
<keyword evidence="11" id="KW-0472">Membrane</keyword>
<keyword evidence="5" id="KW-0812">Transmembrane</keyword>
<dbReference type="Proteomes" id="UP000305067">
    <property type="component" value="Unassembled WGS sequence"/>
</dbReference>
<dbReference type="GO" id="GO:0016020">
    <property type="term" value="C:membrane"/>
    <property type="evidence" value="ECO:0007669"/>
    <property type="project" value="UniProtKB-SubCell"/>
</dbReference>
<evidence type="ECO:0000256" key="1">
    <source>
        <dbReference type="ARBA" id="ARBA00001971"/>
    </source>
</evidence>
<evidence type="ECO:0000256" key="4">
    <source>
        <dbReference type="ARBA" id="ARBA00022617"/>
    </source>
</evidence>
<evidence type="ECO:0000256" key="7">
    <source>
        <dbReference type="ARBA" id="ARBA00022989"/>
    </source>
</evidence>
<evidence type="ECO:0000256" key="2">
    <source>
        <dbReference type="ARBA" id="ARBA00004370"/>
    </source>
</evidence>
<evidence type="ECO:0000256" key="11">
    <source>
        <dbReference type="ARBA" id="ARBA00023136"/>
    </source>
</evidence>
<evidence type="ECO:0000256" key="3">
    <source>
        <dbReference type="ARBA" id="ARBA00010617"/>
    </source>
</evidence>
<reference evidence="12 13" key="1">
    <citation type="journal article" date="2019" name="Nat. Ecol. Evol.">
        <title>Megaphylogeny resolves global patterns of mushroom evolution.</title>
        <authorList>
            <person name="Varga T."/>
            <person name="Krizsan K."/>
            <person name="Foldi C."/>
            <person name="Dima B."/>
            <person name="Sanchez-Garcia M."/>
            <person name="Sanchez-Ramirez S."/>
            <person name="Szollosi G.J."/>
            <person name="Szarkandi J.G."/>
            <person name="Papp V."/>
            <person name="Albert L."/>
            <person name="Andreopoulos W."/>
            <person name="Angelini C."/>
            <person name="Antonin V."/>
            <person name="Barry K.W."/>
            <person name="Bougher N.L."/>
            <person name="Buchanan P."/>
            <person name="Buyck B."/>
            <person name="Bense V."/>
            <person name="Catcheside P."/>
            <person name="Chovatia M."/>
            <person name="Cooper J."/>
            <person name="Damon W."/>
            <person name="Desjardin D."/>
            <person name="Finy P."/>
            <person name="Geml J."/>
            <person name="Haridas S."/>
            <person name="Hughes K."/>
            <person name="Justo A."/>
            <person name="Karasinski D."/>
            <person name="Kautmanova I."/>
            <person name="Kiss B."/>
            <person name="Kocsube S."/>
            <person name="Kotiranta H."/>
            <person name="LaButti K.M."/>
            <person name="Lechner B.E."/>
            <person name="Liimatainen K."/>
            <person name="Lipzen A."/>
            <person name="Lukacs Z."/>
            <person name="Mihaltcheva S."/>
            <person name="Morgado L.N."/>
            <person name="Niskanen T."/>
            <person name="Noordeloos M.E."/>
            <person name="Ohm R.A."/>
            <person name="Ortiz-Santana B."/>
            <person name="Ovrebo C."/>
            <person name="Racz N."/>
            <person name="Riley R."/>
            <person name="Savchenko A."/>
            <person name="Shiryaev A."/>
            <person name="Soop K."/>
            <person name="Spirin V."/>
            <person name="Szebenyi C."/>
            <person name="Tomsovsky M."/>
            <person name="Tulloss R.E."/>
            <person name="Uehling J."/>
            <person name="Grigoriev I.V."/>
            <person name="Vagvolgyi C."/>
            <person name="Papp T."/>
            <person name="Martin F.M."/>
            <person name="Miettinen O."/>
            <person name="Hibbett D.S."/>
            <person name="Nagy L.G."/>
        </authorList>
    </citation>
    <scope>NUCLEOTIDE SEQUENCE [LARGE SCALE GENOMIC DNA]</scope>
    <source>
        <strain evidence="12 13">CBS 309.79</strain>
    </source>
</reference>
<evidence type="ECO:0000256" key="5">
    <source>
        <dbReference type="ARBA" id="ARBA00022692"/>
    </source>
</evidence>
<evidence type="ECO:0000256" key="9">
    <source>
        <dbReference type="ARBA" id="ARBA00023004"/>
    </source>
</evidence>
<protein>
    <submittedName>
        <fullName evidence="12">Uncharacterized protein</fullName>
    </submittedName>
</protein>
<accession>A0A5C3QU56</accession>
<keyword evidence="7" id="KW-1133">Transmembrane helix</keyword>
<evidence type="ECO:0000313" key="12">
    <source>
        <dbReference type="EMBL" id="TFL03849.1"/>
    </source>
</evidence>
<evidence type="ECO:0000313" key="13">
    <source>
        <dbReference type="Proteomes" id="UP000305067"/>
    </source>
</evidence>
<keyword evidence="6" id="KW-0479">Metal-binding</keyword>
<dbReference type="PANTHER" id="PTHR46206:SF5">
    <property type="entry name" value="P450, PUTATIVE (EUROFUNG)-RELATED"/>
    <property type="match status" value="1"/>
</dbReference>
<dbReference type="GO" id="GO:0046872">
    <property type="term" value="F:metal ion binding"/>
    <property type="evidence" value="ECO:0007669"/>
    <property type="project" value="UniProtKB-KW"/>
</dbReference>
<organism evidence="12 13">
    <name type="scientific">Pterulicium gracile</name>
    <dbReference type="NCBI Taxonomy" id="1884261"/>
    <lineage>
        <taxon>Eukaryota</taxon>
        <taxon>Fungi</taxon>
        <taxon>Dikarya</taxon>
        <taxon>Basidiomycota</taxon>
        <taxon>Agaricomycotina</taxon>
        <taxon>Agaricomycetes</taxon>
        <taxon>Agaricomycetidae</taxon>
        <taxon>Agaricales</taxon>
        <taxon>Pleurotineae</taxon>
        <taxon>Pterulaceae</taxon>
        <taxon>Pterulicium</taxon>
    </lineage>
</organism>
<dbReference type="GO" id="GO:0004497">
    <property type="term" value="F:monooxygenase activity"/>
    <property type="evidence" value="ECO:0007669"/>
    <property type="project" value="UniProtKB-KW"/>
</dbReference>
<proteinExistence type="inferred from homology"/>
<dbReference type="AlphaFoldDB" id="A0A5C3QU56"/>
<keyword evidence="9" id="KW-0408">Iron</keyword>
<evidence type="ECO:0000256" key="10">
    <source>
        <dbReference type="ARBA" id="ARBA00023033"/>
    </source>
</evidence>
<keyword evidence="4" id="KW-0349">Heme</keyword>
<keyword evidence="10" id="KW-0503">Monooxygenase</keyword>
<comment type="similarity">
    <text evidence="3">Belongs to the cytochrome P450 family.</text>
</comment>
<dbReference type="PANTHER" id="PTHR46206">
    <property type="entry name" value="CYTOCHROME P450"/>
    <property type="match status" value="1"/>
</dbReference>
<keyword evidence="8" id="KW-0560">Oxidoreductase</keyword>
<comment type="subcellular location">
    <subcellularLocation>
        <location evidence="2">Membrane</location>
    </subcellularLocation>
</comment>
<sequence length="122" mass="13543">MVSRKDHVKDLCTAPEEVLSMESSADDRLQFRHTIGDVFVEETYDIPVTRSALNLNLSAKLPELLDELTRACAENLDPHIADSVCDWTPLNPNTVIPRIICRASNRVFIGGPLFAMKTTSSS</sequence>